<dbReference type="PRINTS" id="PR00762">
    <property type="entry name" value="CLCHANNEL"/>
</dbReference>
<feature type="transmembrane region" description="Helical" evidence="10">
    <location>
        <begin position="20"/>
        <end position="39"/>
    </location>
</feature>
<feature type="transmembrane region" description="Helical" evidence="10">
    <location>
        <begin position="158"/>
        <end position="181"/>
    </location>
</feature>
<dbReference type="InterPro" id="IPR001807">
    <property type="entry name" value="ClC"/>
</dbReference>
<evidence type="ECO:0000256" key="5">
    <source>
        <dbReference type="ARBA" id="ARBA00023065"/>
    </source>
</evidence>
<sequence>MSLAVLNQRFRRFWQPRRGLAIAEACLIGVVAALSAVFLKFGSGWLGTWRVHTSHVFPAWFVLPAVGVTFGFLAGFLVERFAPEASGSGIPQVKASLANVPMKLSWRVAGVKLISAIIALGSGITLGRQGPTVQLGAGLAAGMSRLVPTSPDHRRQMIAAGAGAGLAAAFNAPIAGVLFIVEELLQDLSGMTLGTAIIASFIGGVISRLLGGGSLLLNLESIKYSTSFSIPEIPFFVLLGIFAGLLGAVFNRGLIASIKFYRSLHISLPLRVALAGLVSGIIMAILPAYFRDNTGLREQIITGNANASWAAIAFVAQFILTLIAFGSGAPGGLFAPSLILGSTLGYLVGVSEFQLLGGGSPTTYALAGMGGFFSAVSKVPITAIVIVFEMTTDFNLVLPLMIVSVTSYLVADKVMPGSLYDKLLFINGITINRQASSEGILTQLTAKQVMQERVETLEAETTLEEAMQAFARSHHRGFPVVEENKLVGIVTQSDLLKIGDRNLANDIPLKEIMTSSPVTVSPTHNLSNVLYLLDRYKISRLPVVQGRRLIGIITRADIIRAEADHLNCKNASPGPQLEPSYVVYQTRSPSIGRGKLLVPIANPETAATLLEMAFSIARDRHYEIECIQVILVSRHSSPSETTVRTAKSRRLLRQAEVMAKKWEIPLHTQIRAAHDAAQAILETINEQHIDILLMGWKGNTSTPGKIFGSVVDTLIKQATCDLLLVKLAASVETPRRQGGQGGQGGHGGLKGRLGKISPLSPPSPLSPLSPPSPLSPLSPPLSPSPTPRFNRWLVPMAGGPNALLAIKLLPALVTLGKDPKIRLTRVFKPSELKPDMTVLEQSIRQLIRRRKLSSTVTAEPVKAESVSEGIINLVKTEGYDVVVLGASREGLLQQAVKGNIPEAIASNVESTVILVRGAIKS</sequence>
<feature type="transmembrane region" description="Helical" evidence="10">
    <location>
        <begin position="229"/>
        <end position="250"/>
    </location>
</feature>
<dbReference type="Pfam" id="PF00571">
    <property type="entry name" value="CBS"/>
    <property type="match status" value="2"/>
</dbReference>
<feature type="transmembrane region" description="Helical" evidence="10">
    <location>
        <begin position="270"/>
        <end position="289"/>
    </location>
</feature>
<feature type="transmembrane region" description="Helical" evidence="10">
    <location>
        <begin position="363"/>
        <end position="388"/>
    </location>
</feature>
<dbReference type="GO" id="GO:0005247">
    <property type="term" value="F:voltage-gated chloride channel activity"/>
    <property type="evidence" value="ECO:0007669"/>
    <property type="project" value="TreeGrafter"/>
</dbReference>
<proteinExistence type="predicted"/>
<dbReference type="RefSeq" id="WP_039738599.1">
    <property type="nucleotide sequence ID" value="NZ_JTCM02000173.1"/>
</dbReference>
<reference evidence="12 13" key="1">
    <citation type="journal article" date="2015" name="Genome Announc.">
        <title>Draft Genome Sequence of Cyanobacterium Hassallia byssoidea Strain VB512170, Isolated from Monuments in India.</title>
        <authorList>
            <person name="Singh D."/>
            <person name="Chandrababunaidu M.M."/>
            <person name="Panda A."/>
            <person name="Sen D."/>
            <person name="Bhattacharyya S."/>
            <person name="Adhikary S.P."/>
            <person name="Tripathy S."/>
        </authorList>
    </citation>
    <scope>NUCLEOTIDE SEQUENCE [LARGE SCALE GENOMIC DNA]</scope>
    <source>
        <strain evidence="12 13">VB512170</strain>
    </source>
</reference>
<keyword evidence="13" id="KW-1185">Reference proteome</keyword>
<evidence type="ECO:0000256" key="6">
    <source>
        <dbReference type="ARBA" id="ARBA00023136"/>
    </source>
</evidence>
<feature type="compositionally biased region" description="Pro residues" evidence="9">
    <location>
        <begin position="759"/>
        <end position="782"/>
    </location>
</feature>
<dbReference type="Pfam" id="PF00582">
    <property type="entry name" value="Usp"/>
    <property type="match status" value="2"/>
</dbReference>
<dbReference type="SUPFAM" id="SSF54631">
    <property type="entry name" value="CBS-domain pair"/>
    <property type="match status" value="1"/>
</dbReference>
<dbReference type="InterPro" id="IPR006016">
    <property type="entry name" value="UspA"/>
</dbReference>
<dbReference type="InterPro" id="IPR014729">
    <property type="entry name" value="Rossmann-like_a/b/a_fold"/>
</dbReference>
<dbReference type="AlphaFoldDB" id="A0A846HLU4"/>
<dbReference type="EMBL" id="JTCM02000173">
    <property type="protein sequence ID" value="NEU77284.1"/>
    <property type="molecule type" value="Genomic_DNA"/>
</dbReference>
<keyword evidence="2" id="KW-0813">Transport</keyword>
<protein>
    <submittedName>
        <fullName evidence="12">CBS domain-containing protein</fullName>
    </submittedName>
</protein>
<dbReference type="PANTHER" id="PTHR45711">
    <property type="entry name" value="CHLORIDE CHANNEL PROTEIN"/>
    <property type="match status" value="1"/>
</dbReference>
<dbReference type="Pfam" id="PF00654">
    <property type="entry name" value="Voltage_CLC"/>
    <property type="match status" value="1"/>
</dbReference>
<comment type="subcellular location">
    <subcellularLocation>
        <location evidence="1">Membrane</location>
        <topology evidence="1">Multi-pass membrane protein</topology>
    </subcellularLocation>
</comment>
<feature type="transmembrane region" description="Helical" evidence="10">
    <location>
        <begin position="59"/>
        <end position="78"/>
    </location>
</feature>
<dbReference type="InterPro" id="IPR014743">
    <property type="entry name" value="Cl-channel_core"/>
</dbReference>
<dbReference type="Gene3D" id="3.40.50.620">
    <property type="entry name" value="HUPs"/>
    <property type="match status" value="2"/>
</dbReference>
<feature type="transmembrane region" description="Helical" evidence="10">
    <location>
        <begin position="394"/>
        <end position="411"/>
    </location>
</feature>
<dbReference type="InterPro" id="IPR046342">
    <property type="entry name" value="CBS_dom_sf"/>
</dbReference>
<name>A0A846HLU4_9CYAN</name>
<evidence type="ECO:0000313" key="13">
    <source>
        <dbReference type="Proteomes" id="UP000031549"/>
    </source>
</evidence>
<evidence type="ECO:0000256" key="8">
    <source>
        <dbReference type="PROSITE-ProRule" id="PRU00703"/>
    </source>
</evidence>
<feature type="compositionally biased region" description="Gly residues" evidence="9">
    <location>
        <begin position="738"/>
        <end position="751"/>
    </location>
</feature>
<keyword evidence="4 10" id="KW-1133">Transmembrane helix</keyword>
<feature type="transmembrane region" description="Helical" evidence="10">
    <location>
        <begin position="309"/>
        <end position="327"/>
    </location>
</feature>
<evidence type="ECO:0000256" key="7">
    <source>
        <dbReference type="ARBA" id="ARBA00023214"/>
    </source>
</evidence>
<dbReference type="CDD" id="cd01031">
    <property type="entry name" value="EriC"/>
    <property type="match status" value="1"/>
</dbReference>
<dbReference type="PROSITE" id="PS51371">
    <property type="entry name" value="CBS"/>
    <property type="match status" value="2"/>
</dbReference>
<keyword evidence="8" id="KW-0129">CBS domain</keyword>
<dbReference type="Proteomes" id="UP000031549">
    <property type="component" value="Unassembled WGS sequence"/>
</dbReference>
<keyword evidence="6 10" id="KW-0472">Membrane</keyword>
<gene>
    <name evidence="12" type="ORF">PI95_033590</name>
</gene>
<dbReference type="Gene3D" id="3.10.580.10">
    <property type="entry name" value="CBS-domain"/>
    <property type="match status" value="1"/>
</dbReference>
<evidence type="ECO:0000256" key="10">
    <source>
        <dbReference type="SAM" id="Phobius"/>
    </source>
</evidence>
<accession>A0A846HLU4</accession>
<dbReference type="GO" id="GO:0005886">
    <property type="term" value="C:plasma membrane"/>
    <property type="evidence" value="ECO:0007669"/>
    <property type="project" value="TreeGrafter"/>
</dbReference>
<feature type="region of interest" description="Disordered" evidence="9">
    <location>
        <begin position="733"/>
        <end position="782"/>
    </location>
</feature>
<dbReference type="SMART" id="SM00116">
    <property type="entry name" value="CBS"/>
    <property type="match status" value="2"/>
</dbReference>
<dbReference type="CDD" id="cd00293">
    <property type="entry name" value="USP-like"/>
    <property type="match status" value="1"/>
</dbReference>
<feature type="transmembrane region" description="Helical" evidence="10">
    <location>
        <begin position="333"/>
        <end position="351"/>
    </location>
</feature>
<evidence type="ECO:0000259" key="11">
    <source>
        <dbReference type="PROSITE" id="PS51371"/>
    </source>
</evidence>
<comment type="caution">
    <text evidence="12">The sequence shown here is derived from an EMBL/GenBank/DDBJ whole genome shotgun (WGS) entry which is preliminary data.</text>
</comment>
<dbReference type="InterPro" id="IPR000644">
    <property type="entry name" value="CBS_dom"/>
</dbReference>
<organism evidence="12 13">
    <name type="scientific">Hassallia byssoidea VB512170</name>
    <dbReference type="NCBI Taxonomy" id="1304833"/>
    <lineage>
        <taxon>Bacteria</taxon>
        <taxon>Bacillati</taxon>
        <taxon>Cyanobacteriota</taxon>
        <taxon>Cyanophyceae</taxon>
        <taxon>Nostocales</taxon>
        <taxon>Tolypothrichaceae</taxon>
        <taxon>Hassallia</taxon>
    </lineage>
</organism>
<dbReference type="SUPFAM" id="SSF52402">
    <property type="entry name" value="Adenine nucleotide alpha hydrolases-like"/>
    <property type="match status" value="2"/>
</dbReference>
<evidence type="ECO:0000313" key="12">
    <source>
        <dbReference type="EMBL" id="NEU77284.1"/>
    </source>
</evidence>
<keyword evidence="3 10" id="KW-0812">Transmembrane</keyword>
<evidence type="ECO:0000256" key="3">
    <source>
        <dbReference type="ARBA" id="ARBA00022692"/>
    </source>
</evidence>
<dbReference type="Gene3D" id="1.10.3080.10">
    <property type="entry name" value="Clc chloride channel"/>
    <property type="match status" value="1"/>
</dbReference>
<keyword evidence="7" id="KW-0868">Chloride</keyword>
<evidence type="ECO:0000256" key="9">
    <source>
        <dbReference type="SAM" id="MobiDB-lite"/>
    </source>
</evidence>
<evidence type="ECO:0000256" key="1">
    <source>
        <dbReference type="ARBA" id="ARBA00004141"/>
    </source>
</evidence>
<feature type="domain" description="CBS" evidence="11">
    <location>
        <begin position="450"/>
        <end position="507"/>
    </location>
</feature>
<feature type="transmembrane region" description="Helical" evidence="10">
    <location>
        <begin position="193"/>
        <end position="217"/>
    </location>
</feature>
<dbReference type="SUPFAM" id="SSF81340">
    <property type="entry name" value="Clc chloride channel"/>
    <property type="match status" value="1"/>
</dbReference>
<evidence type="ECO:0000256" key="2">
    <source>
        <dbReference type="ARBA" id="ARBA00022448"/>
    </source>
</evidence>
<evidence type="ECO:0000256" key="4">
    <source>
        <dbReference type="ARBA" id="ARBA00022989"/>
    </source>
</evidence>
<feature type="domain" description="CBS" evidence="11">
    <location>
        <begin position="513"/>
        <end position="572"/>
    </location>
</feature>
<keyword evidence="5" id="KW-0406">Ion transport</keyword>
<dbReference type="PANTHER" id="PTHR45711:SF10">
    <property type="entry name" value="CHLORIDE CHANNEL PROTEIN"/>
    <property type="match status" value="1"/>
</dbReference>